<evidence type="ECO:0000256" key="1">
    <source>
        <dbReference type="PIRNR" id="PIRNR012524"/>
    </source>
</evidence>
<dbReference type="GO" id="GO:0003676">
    <property type="term" value="F:nucleic acid binding"/>
    <property type="evidence" value="ECO:0007669"/>
    <property type="project" value="InterPro"/>
</dbReference>
<dbReference type="Pfam" id="PF17783">
    <property type="entry name" value="WHD_CvfB"/>
    <property type="match status" value="1"/>
</dbReference>
<dbReference type="EMBL" id="BRVP01000025">
    <property type="protein sequence ID" value="GLB53828.1"/>
    <property type="molecule type" value="Genomic_DNA"/>
</dbReference>
<dbReference type="InterPro" id="IPR014464">
    <property type="entry name" value="CvfB_fam"/>
</dbReference>
<evidence type="ECO:0000313" key="3">
    <source>
        <dbReference type="EMBL" id="GLB53828.1"/>
    </source>
</evidence>
<dbReference type="InterPro" id="IPR003029">
    <property type="entry name" value="S1_domain"/>
</dbReference>
<proteinExistence type="inferred from homology"/>
<name>A0A9W6EWW1_9FLAO</name>
<comment type="caution">
    <text evidence="3">The sequence shown here is derived from an EMBL/GenBank/DDBJ whole genome shotgun (WGS) entry which is preliminary data.</text>
</comment>
<dbReference type="PIRSF" id="PIRSF012524">
    <property type="entry name" value="YitL_S1"/>
    <property type="match status" value="1"/>
</dbReference>
<dbReference type="Gene3D" id="1.10.10.10">
    <property type="entry name" value="Winged helix-like DNA-binding domain superfamily/Winged helix DNA-binding domain"/>
    <property type="match status" value="1"/>
</dbReference>
<organism evidence="3 4">
    <name type="scientific">Neptunitalea chrysea</name>
    <dbReference type="NCBI Taxonomy" id="1647581"/>
    <lineage>
        <taxon>Bacteria</taxon>
        <taxon>Pseudomonadati</taxon>
        <taxon>Bacteroidota</taxon>
        <taxon>Flavobacteriia</taxon>
        <taxon>Flavobacteriales</taxon>
        <taxon>Flavobacteriaceae</taxon>
        <taxon>Neptunitalea</taxon>
    </lineage>
</organism>
<dbReference type="InterPro" id="IPR012340">
    <property type="entry name" value="NA-bd_OB-fold"/>
</dbReference>
<accession>A0A9W6EWW1</accession>
<dbReference type="SMART" id="SM00316">
    <property type="entry name" value="S1"/>
    <property type="match status" value="2"/>
</dbReference>
<protein>
    <submittedName>
        <fullName evidence="3">GntR family transcriptional regulator</fullName>
    </submittedName>
</protein>
<keyword evidence="4" id="KW-1185">Reference proteome</keyword>
<dbReference type="RefSeq" id="WP_281756070.1">
    <property type="nucleotide sequence ID" value="NZ_BRVP01000025.1"/>
</dbReference>
<comment type="similarity">
    <text evidence="1">Belongs to the CvfB family.</text>
</comment>
<dbReference type="InterPro" id="IPR040764">
    <property type="entry name" value="CvfB_WH"/>
</dbReference>
<sequence>MIQLGVYNKLPILRDTSVGLYLGDINNEEQQILLPNKYVPETFEIGDVLEVFCYLDHEERPVATTLEPFVVLNSFALLKVIQVTEIGAFLDWGLEKHLFVPFREQARKMVEGKWYVVYLYLDETSGRLVGSSKTNNFISNEELTIEKLDEVDLIVSRFTDLGVEVIINQKHKGLVYNNEIFEDLSLGEKRRGVIKKIREDHKIDVSFQQLGYKNIEPSSQKVLEFLKRNNSFLGLHDKSTPEDIEAILGMSKKSFKKSIGYLYKLKIIEIKENGIYLLNTQA</sequence>
<dbReference type="InterPro" id="IPR036388">
    <property type="entry name" value="WH-like_DNA-bd_sf"/>
</dbReference>
<dbReference type="AlphaFoldDB" id="A0A9W6EWW1"/>
<dbReference type="PANTHER" id="PTHR37296:SF1">
    <property type="entry name" value="CONSERVED VIRULENCE FACTOR B"/>
    <property type="match status" value="1"/>
</dbReference>
<dbReference type="PANTHER" id="PTHR37296">
    <property type="entry name" value="CONSERVED VIRULENCE FACTOR B"/>
    <property type="match status" value="1"/>
</dbReference>
<dbReference type="Pfam" id="PF13509">
    <property type="entry name" value="S1_2"/>
    <property type="match status" value="1"/>
</dbReference>
<dbReference type="Proteomes" id="UP001143545">
    <property type="component" value="Unassembled WGS sequence"/>
</dbReference>
<dbReference type="InterPro" id="IPR039566">
    <property type="entry name" value="CvfB_S1_st"/>
</dbReference>
<reference evidence="3" key="1">
    <citation type="submission" date="2022-07" db="EMBL/GenBank/DDBJ databases">
        <title>Taxonomy of Novel Oxalotrophic and Methylotrophic Bacteria.</title>
        <authorList>
            <person name="Sahin N."/>
            <person name="Tani A."/>
        </authorList>
    </citation>
    <scope>NUCLEOTIDE SEQUENCE</scope>
    <source>
        <strain evidence="3">AM327</strain>
    </source>
</reference>
<gene>
    <name evidence="3" type="ORF">NBRC110019_28690</name>
</gene>
<evidence type="ECO:0000259" key="2">
    <source>
        <dbReference type="SMART" id="SM00316"/>
    </source>
</evidence>
<feature type="domain" description="S1 motif" evidence="2">
    <location>
        <begin position="71"/>
        <end position="133"/>
    </location>
</feature>
<dbReference type="Gene3D" id="2.40.50.140">
    <property type="entry name" value="Nucleic acid-binding proteins"/>
    <property type="match status" value="2"/>
</dbReference>
<feature type="domain" description="S1 motif" evidence="2">
    <location>
        <begin position="146"/>
        <end position="208"/>
    </location>
</feature>
<evidence type="ECO:0000313" key="4">
    <source>
        <dbReference type="Proteomes" id="UP001143545"/>
    </source>
</evidence>